<sequence length="293" mass="33439">MMMMMIKSALKRHSGPDPPKSWTLTAVKDTRHTAAWRRSALAVILAHRSRFRHESYLTTNELIDKPNDDFQGLPSLTTLCLRMLIDEFSPSEFIEYIVPCLPPHLRLQLIRYTAVHSPLSGAMLYPLYEPEGHADGELIFVGPATLRETYFLSPSTNKNLTSSVEEDRNVSQDWDSDDWAPSPLQSFIAMSTRLSPSLLLTLPPTVTHMALINLSMTIALHRLPGVCPLLVFLDLSYNTWLNPVSNETANSLRRLDWNRWSHLRMLCLRECSIPDDVLVKVNGHRWEDVDIIH</sequence>
<protein>
    <recommendedName>
        <fullName evidence="3">F-box domain-containing protein</fullName>
    </recommendedName>
</protein>
<keyword evidence="2" id="KW-1185">Reference proteome</keyword>
<proteinExistence type="predicted"/>
<organism evidence="1 2">
    <name type="scientific">Marasmiellus scandens</name>
    <dbReference type="NCBI Taxonomy" id="2682957"/>
    <lineage>
        <taxon>Eukaryota</taxon>
        <taxon>Fungi</taxon>
        <taxon>Dikarya</taxon>
        <taxon>Basidiomycota</taxon>
        <taxon>Agaricomycotina</taxon>
        <taxon>Agaricomycetes</taxon>
        <taxon>Agaricomycetidae</taxon>
        <taxon>Agaricales</taxon>
        <taxon>Marasmiineae</taxon>
        <taxon>Omphalotaceae</taxon>
        <taxon>Marasmiellus</taxon>
    </lineage>
</organism>
<accession>A0ABR1JTK4</accession>
<comment type="caution">
    <text evidence="1">The sequence shown here is derived from an EMBL/GenBank/DDBJ whole genome shotgun (WGS) entry which is preliminary data.</text>
</comment>
<dbReference type="Proteomes" id="UP001498398">
    <property type="component" value="Unassembled WGS sequence"/>
</dbReference>
<name>A0ABR1JTK4_9AGAR</name>
<evidence type="ECO:0000313" key="2">
    <source>
        <dbReference type="Proteomes" id="UP001498398"/>
    </source>
</evidence>
<evidence type="ECO:0008006" key="3">
    <source>
        <dbReference type="Google" id="ProtNLM"/>
    </source>
</evidence>
<gene>
    <name evidence="1" type="ORF">VKT23_004262</name>
</gene>
<evidence type="ECO:0000313" key="1">
    <source>
        <dbReference type="EMBL" id="KAK7467204.1"/>
    </source>
</evidence>
<dbReference type="EMBL" id="JBANRG010000004">
    <property type="protein sequence ID" value="KAK7467204.1"/>
    <property type="molecule type" value="Genomic_DNA"/>
</dbReference>
<reference evidence="1 2" key="1">
    <citation type="submission" date="2024-01" db="EMBL/GenBank/DDBJ databases">
        <title>A draft genome for the cacao thread blight pathogen Marasmiellus scandens.</title>
        <authorList>
            <person name="Baruah I.K."/>
            <person name="Leung J."/>
            <person name="Bukari Y."/>
            <person name="Amoako-Attah I."/>
            <person name="Meinhardt L.W."/>
            <person name="Bailey B.A."/>
            <person name="Cohen S.P."/>
        </authorList>
    </citation>
    <scope>NUCLEOTIDE SEQUENCE [LARGE SCALE GENOMIC DNA]</scope>
    <source>
        <strain evidence="1 2">GH-19</strain>
    </source>
</reference>